<keyword evidence="1" id="KW-0472">Membrane</keyword>
<feature type="transmembrane region" description="Helical" evidence="1">
    <location>
        <begin position="156"/>
        <end position="177"/>
    </location>
</feature>
<dbReference type="Pfam" id="PF12679">
    <property type="entry name" value="ABC2_membrane_2"/>
    <property type="match status" value="1"/>
</dbReference>
<evidence type="ECO:0000256" key="1">
    <source>
        <dbReference type="SAM" id="Phobius"/>
    </source>
</evidence>
<dbReference type="PANTHER" id="PTHR37305">
    <property type="entry name" value="INTEGRAL MEMBRANE PROTEIN-RELATED"/>
    <property type="match status" value="1"/>
</dbReference>
<proteinExistence type="predicted"/>
<name>A0ABT1WQR5_9LACT</name>
<dbReference type="Proteomes" id="UP001059480">
    <property type="component" value="Unassembled WGS sequence"/>
</dbReference>
<keyword evidence="1" id="KW-0812">Transmembrane</keyword>
<comment type="caution">
    <text evidence="2">The sequence shown here is derived from an EMBL/GenBank/DDBJ whole genome shotgun (WGS) entry which is preliminary data.</text>
</comment>
<feature type="transmembrane region" description="Helical" evidence="1">
    <location>
        <begin position="189"/>
        <end position="206"/>
    </location>
</feature>
<dbReference type="RefSeq" id="WP_256945988.1">
    <property type="nucleotide sequence ID" value="NZ_JANHNZ010000018.1"/>
</dbReference>
<reference evidence="2" key="1">
    <citation type="submission" date="2022-07" db="EMBL/GenBank/DDBJ databases">
        <authorList>
            <person name="Jung M.-Y."/>
            <person name="Lee M."/>
        </authorList>
    </citation>
    <scope>NUCLEOTIDE SEQUENCE</scope>
    <source>
        <strain evidence="2">S8</strain>
    </source>
</reference>
<keyword evidence="3" id="KW-1185">Reference proteome</keyword>
<dbReference type="PANTHER" id="PTHR37305:SF2">
    <property type="entry name" value="BACITRACIN TRANSPORT PERMEASE PROTEIN BCRB"/>
    <property type="match status" value="1"/>
</dbReference>
<feature type="transmembrane region" description="Helical" evidence="1">
    <location>
        <begin position="117"/>
        <end position="144"/>
    </location>
</feature>
<reference evidence="2" key="3">
    <citation type="journal article" date="2023" name="Microbiol. Resour. Announc.">
        <title>Draft Genome Sequence of Granulicatella sp. Strain S8, Isolated from a Marine Fish, Seriola quinqueradiata.</title>
        <authorList>
            <person name="Lee M."/>
            <person name="Farooq A."/>
            <person name="Jeong J.B."/>
            <person name="Jung M.Y."/>
        </authorList>
    </citation>
    <scope>NUCLEOTIDE SEQUENCE</scope>
    <source>
        <strain evidence="2">S8</strain>
    </source>
</reference>
<accession>A0ABT1WQR5</accession>
<gene>
    <name evidence="2" type="ORF">NPA36_10060</name>
</gene>
<feature type="transmembrane region" description="Helical" evidence="1">
    <location>
        <begin position="16"/>
        <end position="35"/>
    </location>
</feature>
<protein>
    <submittedName>
        <fullName evidence="2">ABC transporter permease</fullName>
    </submittedName>
</protein>
<reference evidence="2" key="2">
    <citation type="journal article" date="2023" name="Curr. Microbiol.">
        <title>Granulicatella seriolae sp. nov., a Novel Facultative Anaerobe Isolated from Yellowtail Marine Fish.</title>
        <authorList>
            <person name="Lee M."/>
            <person name="Choi Y.J."/>
            <person name="Farooq A."/>
            <person name="Jeong J.B."/>
            <person name="Jung M.Y."/>
        </authorList>
    </citation>
    <scope>NUCLEOTIDE SEQUENCE</scope>
    <source>
        <strain evidence="2">S8</strain>
    </source>
</reference>
<feature type="transmembrane region" description="Helical" evidence="1">
    <location>
        <begin position="73"/>
        <end position="96"/>
    </location>
</feature>
<keyword evidence="1" id="KW-1133">Transmembrane helix</keyword>
<evidence type="ECO:0000313" key="2">
    <source>
        <dbReference type="EMBL" id="MCQ9210877.1"/>
    </source>
</evidence>
<evidence type="ECO:0000313" key="3">
    <source>
        <dbReference type="Proteomes" id="UP001059480"/>
    </source>
</evidence>
<feature type="transmembrane region" description="Helical" evidence="1">
    <location>
        <begin position="236"/>
        <end position="258"/>
    </location>
</feature>
<sequence>MNVSLYKKGIKESYKLWLIILAVMSMYISIVISMYNPDIGNIMDELVKAMPGIMELFGMKDSGTTLLSFMANYLYGMIFLIFPMIFTIMVTNGLIAKQVEGGSMVYLLAAPSSRKKVAVTQLLVLLTGVISLILVASLIGWLAAQVMFPGHLELELYWKLNASLLCLHLFIAGICFLSSSFFNETKWSLSLGAGIPILSYVIQMIANLGGKYENAKYASFFTFFSPQNIIGQQDGVVLAASILLIGSLILYGLAISTFTKKDLPL</sequence>
<organism evidence="2 3">
    <name type="scientific">Granulicatella seriolae</name>
    <dbReference type="NCBI Taxonomy" id="2967226"/>
    <lineage>
        <taxon>Bacteria</taxon>
        <taxon>Bacillati</taxon>
        <taxon>Bacillota</taxon>
        <taxon>Bacilli</taxon>
        <taxon>Lactobacillales</taxon>
        <taxon>Carnobacteriaceae</taxon>
        <taxon>Granulicatella</taxon>
    </lineage>
</organism>
<dbReference type="EMBL" id="JANHNZ010000018">
    <property type="protein sequence ID" value="MCQ9210877.1"/>
    <property type="molecule type" value="Genomic_DNA"/>
</dbReference>